<organism evidence="13 14">
    <name type="scientific">Cyclostephanos tholiformis</name>
    <dbReference type="NCBI Taxonomy" id="382380"/>
    <lineage>
        <taxon>Eukaryota</taxon>
        <taxon>Sar</taxon>
        <taxon>Stramenopiles</taxon>
        <taxon>Ochrophyta</taxon>
        <taxon>Bacillariophyta</taxon>
        <taxon>Coscinodiscophyceae</taxon>
        <taxon>Thalassiosirophycidae</taxon>
        <taxon>Stephanodiscales</taxon>
        <taxon>Stephanodiscaceae</taxon>
        <taxon>Cyclostephanos</taxon>
    </lineage>
</organism>
<name>A0ABD3RVZ6_9STRA</name>
<evidence type="ECO:0000256" key="5">
    <source>
        <dbReference type="ARBA" id="ARBA00022801"/>
    </source>
</evidence>
<dbReference type="Pfam" id="PF02889">
    <property type="entry name" value="Sec63"/>
    <property type="match status" value="2"/>
</dbReference>
<comment type="subcellular location">
    <subcellularLocation>
        <location evidence="1">Nucleus</location>
    </subcellularLocation>
</comment>
<dbReference type="PROSITE" id="PS51192">
    <property type="entry name" value="HELICASE_ATP_BIND_1"/>
    <property type="match status" value="2"/>
</dbReference>
<evidence type="ECO:0000259" key="11">
    <source>
        <dbReference type="PROSITE" id="PS51192"/>
    </source>
</evidence>
<feature type="compositionally biased region" description="Gly residues" evidence="10">
    <location>
        <begin position="542"/>
        <end position="553"/>
    </location>
</feature>
<feature type="compositionally biased region" description="Low complexity" evidence="10">
    <location>
        <begin position="368"/>
        <end position="378"/>
    </location>
</feature>
<dbReference type="InterPro" id="IPR001650">
    <property type="entry name" value="Helicase_C-like"/>
</dbReference>
<dbReference type="InterPro" id="IPR014001">
    <property type="entry name" value="Helicase_ATP-bd"/>
</dbReference>
<dbReference type="CDD" id="cd18795">
    <property type="entry name" value="SF2_C_Ski2"/>
    <property type="match status" value="1"/>
</dbReference>
<dbReference type="InterPro" id="IPR014756">
    <property type="entry name" value="Ig_E-set"/>
</dbReference>
<proteinExistence type="predicted"/>
<dbReference type="Gene3D" id="1.10.3380.10">
    <property type="entry name" value="Sec63 N-terminal domain-like domain"/>
    <property type="match status" value="2"/>
</dbReference>
<keyword evidence="3" id="KW-0677">Repeat</keyword>
<dbReference type="SUPFAM" id="SSF81296">
    <property type="entry name" value="E set domains"/>
    <property type="match status" value="1"/>
</dbReference>
<dbReference type="Gene3D" id="2.60.40.150">
    <property type="entry name" value="C2 domain"/>
    <property type="match status" value="2"/>
</dbReference>
<dbReference type="Proteomes" id="UP001530377">
    <property type="component" value="Unassembled WGS sequence"/>
</dbReference>
<sequence>MAEREALQKRYAYSEMSNKVVQRAGRGGGGGRHRDDGGSSRGGDGMASTGEVESLWNVLPPEVLGRMGDRVHVEGGGGGGGGGDDPTGGGKERPAEVAELMERAAKRRRKKEAGNGGGDDALTTSSSSRRRHQEILASGGSILDSSYDYDGLGGVGVAGGGAGARYRPTHPASRAAHGAMLNLVSSKRFLGDQPPSILVSALEEVLAVLKDGGTNDPIRKDEISRLLTGRGAGGGGGGGLDDATYARLVALGKAMDDYDRDRGTGGGGGVDEDGEGGGGGGGKMDDDVGVAVVFEDSEEEDGGEYDRRGAGGEDDDRSDVEEDVVVDAADTSSDEGGGESDNDDAADGRRGEDIDDVEERMVQGNVTSASSRKSSSSAAARTLSVHEIDAHFLQRRLAPTIDDAVECASVADAVLSVLDVRGGGGGGGGGGAEGGGKTSSIRECENRLLVLLGFERFDLIKLLLANRARIWGCVSLKRAASDAARDDVERALMDEETGEGRRALDELRERSTAEDWRRGERARAAEDTLRRKREGGDEGRKGGGIGEGDGGAAEGQSKMSAALDSIKVRGAVDVDEKGDDVDGHAFDPGSAGGDRTVPHELDLTSLAFRDGSHTMTNKKCDLPAKSWRAMKSGYEEVHVPAARSVAPPDEKLVPIADLPDWTQDAFAGMKMLNRVQSKMAEVALRTSDNVLLCAPTGAGKTNVAMLSILNVLGQYRKEGADNDVVAMEKDKEEKANKHEDNFDLSAFKIIYVAPMKALVQEVVKNFSKRLAPYGVIVKELSGDSSLSRQQISETQMIVTTPEKWDIVTRQGEGRAYTQLVRLVIVDEIHLLHDDRGPVLESIVARVIRQVETTSEPVRLVGLSATLPNYADVATFLRVNPEKGMFFFDHSYRPVPLQMQYLGITERNAFKRFRLQNEICYEKACSQRKNGNQMLIFVHSRAETGKTAKALRDIATERDELSYFVREGGATKEILREEMATVKNTDLKDVLSYGFGIHHAGMARADRELVEDLFADGHIGVLCCTATLAWGVNLPAHAVIIKGTQIYDPTKGRWAELSPLDVMQMLGRAGRPQYDTEGEGIIMTAHSELQYYLSLTNVQLPVESQMIKALPDHLNAEIVLGTVQTITEAVDWLSYTFLYVRMLKNPNLYGISDKAAKDDPTLKYRRMDLAHTAACMLERSHLIRYDRRSGAIQTTPLGRIASQYYISHSSMALYSRHLRPNMADIDLLRLFSMSGEFAHITVREEEKLELAKLATRVPIPVKESPSEPTAKVNILLQAYISRLKLDGFALVSDMAFIQQSAARIMRAIFEISLRRGWSGLAKLTLSFANMVAYRIWRSQSPLRQFKNVPEIVARKLERKSDIEWARYADLTPSDLGELVGVPKMGRTLHKLVHQFPKLELSAHIQPITRSTLRVELSLVPDFEYDIKVHGYVQLFHIIVEDVDGENILHHEMFLLKNTGANDEHTVVFTVNIMDPLPPSYFIRVISDRWLHSETVLPISFNKMILPAKFFPPTELLDLQPLPISVLGESAFIKLYSFAEFNPIQTQTFHQLFKTDKNCLICAPSGSGKSACAEFAIMRMLTNDPLGKCVYVAPKEEMSHNTYLDWNKRFGSILRPGQVAQLMGEVMLDLKLIAEAKIIVCTAKQWDAISRRWRQRKAVQSVTLFIVDDMHFLGGDAGPTMEVIISRMRFISTQKQQKADAPQLRMIGLSASLANAREVGEWMGVSSKGLFNFSPKVRPTPLEIYFHSFDQCNFASRLMAMSKPVYNAVVRHSEGKPSIIFVPSRRQAQLTAIDLMTFYQSIEGKTFLGKNSNVEEVSDIAANLREPALQQVTTSGIGFLHDGMVESDWEKIMALFQNGSITVLVCPVDICWKVKILSHLVVVVGTETFDGRERRYVDYPIADLLHMMGMASRQGIDTCGKCVIMCHTPKKEHLKKLLYDPLPIESHIDHYLHDHFNSEIVTKTISSMQDAVDYITWTFLYRRLSKNPNYYNLQGTSNVHLSEHISEMVETVLGDLEASKCCQLTDDNDVSPLNLGMIAAYYYVQYETIELIAASLTAKTKIRGILEILSHASEFGNLPIRQGEEKALKILARNLPQKLPDSAQFQDPRTKALVLLYCHFSRKALSTDLRADQKRVLCDSINLIRAIVDVISSNAWLKPALAAMELSQMVVQGLWNKDNVLMQIPHFTKEIVERCEAYQGEEPIESVFDILTLDDDVRNDLLRLPDEKMADVAVFCNNYPNIEVAFEVHDSDNITAGDPVQISVTLEREVDDDEDNEDIDETQFGKVAAPLFPEEKQEGWWIVVGDTKTNSLLSLKRVNLQRTLKVKLEFMAPEEPGDYNLTLFCMSDSYLGCDQEYSLPISVAVGESDDEESSEVGESD</sequence>
<dbReference type="GO" id="GO:0003724">
    <property type="term" value="F:RNA helicase activity"/>
    <property type="evidence" value="ECO:0007669"/>
    <property type="project" value="UniProtKB-EC"/>
</dbReference>
<dbReference type="InterPro" id="IPR041094">
    <property type="entry name" value="Brr2_helicase_PWI"/>
</dbReference>
<evidence type="ECO:0000256" key="10">
    <source>
        <dbReference type="SAM" id="MobiDB-lite"/>
    </source>
</evidence>
<dbReference type="FunFam" id="3.40.50.300:FF:000368">
    <property type="entry name" value="U5 small nuclear ribonucleoprotein 200 kDa helicase"/>
    <property type="match status" value="1"/>
</dbReference>
<dbReference type="SUPFAM" id="SSF52540">
    <property type="entry name" value="P-loop containing nucleoside triphosphate hydrolases"/>
    <property type="match status" value="4"/>
</dbReference>
<comment type="caution">
    <text evidence="13">The sequence shown here is derived from an EMBL/GenBank/DDBJ whole genome shotgun (WGS) entry which is preliminary data.</text>
</comment>
<dbReference type="FunFam" id="2.60.40.150:FF:000004">
    <property type="entry name" value="RNA helicase, activating signal cointegrator 1"/>
    <property type="match status" value="1"/>
</dbReference>
<dbReference type="InterPro" id="IPR036390">
    <property type="entry name" value="WH_DNA-bd_sf"/>
</dbReference>
<evidence type="ECO:0000256" key="4">
    <source>
        <dbReference type="ARBA" id="ARBA00022741"/>
    </source>
</evidence>
<feature type="domain" description="Helicase ATP-binding" evidence="11">
    <location>
        <begin position="681"/>
        <end position="884"/>
    </location>
</feature>
<feature type="domain" description="Helicase ATP-binding" evidence="11">
    <location>
        <begin position="1548"/>
        <end position="1729"/>
    </location>
</feature>
<dbReference type="FunFam" id="1.10.10.10:FF:000012">
    <property type="entry name" value="U5 small nuclear ribonucleoprotein helicase"/>
    <property type="match status" value="1"/>
</dbReference>
<dbReference type="SUPFAM" id="SSF158702">
    <property type="entry name" value="Sec63 N-terminal domain-like"/>
    <property type="match status" value="2"/>
</dbReference>
<feature type="region of interest" description="Disordered" evidence="10">
    <location>
        <begin position="257"/>
        <end position="378"/>
    </location>
</feature>
<feature type="compositionally biased region" description="Basic and acidic residues" evidence="10">
    <location>
        <begin position="491"/>
        <end position="541"/>
    </location>
</feature>
<keyword evidence="14" id="KW-1185">Reference proteome</keyword>
<evidence type="ECO:0000256" key="9">
    <source>
        <dbReference type="ARBA" id="ARBA00047984"/>
    </source>
</evidence>
<dbReference type="FunFam" id="3.40.50.300:FF:000102">
    <property type="entry name" value="RNA helicase, activating signal cointegrator 1"/>
    <property type="match status" value="1"/>
</dbReference>
<dbReference type="PROSITE" id="PS51194">
    <property type="entry name" value="HELICASE_CTER"/>
    <property type="match status" value="1"/>
</dbReference>
<feature type="domain" description="Helicase C-terminal" evidence="12">
    <location>
        <begin position="913"/>
        <end position="1133"/>
    </location>
</feature>
<feature type="region of interest" description="Disordered" evidence="10">
    <location>
        <begin position="1"/>
        <end position="131"/>
    </location>
</feature>
<dbReference type="InterPro" id="IPR050474">
    <property type="entry name" value="Hel308_SKI2-like"/>
</dbReference>
<feature type="compositionally biased region" description="Gly residues" evidence="10">
    <location>
        <begin position="74"/>
        <end position="89"/>
    </location>
</feature>
<accession>A0ABD3RVZ6</accession>
<dbReference type="EMBL" id="JALLPB020000151">
    <property type="protein sequence ID" value="KAL3816382.1"/>
    <property type="molecule type" value="Genomic_DNA"/>
</dbReference>
<evidence type="ECO:0000259" key="12">
    <source>
        <dbReference type="PROSITE" id="PS51194"/>
    </source>
</evidence>
<evidence type="ECO:0000256" key="3">
    <source>
        <dbReference type="ARBA" id="ARBA00022737"/>
    </source>
</evidence>
<dbReference type="GO" id="GO:0000393">
    <property type="term" value="P:spliceosomal conformational changes to generate catalytic conformation"/>
    <property type="evidence" value="ECO:0007669"/>
    <property type="project" value="UniProtKB-ARBA"/>
</dbReference>
<evidence type="ECO:0000256" key="8">
    <source>
        <dbReference type="ARBA" id="ARBA00023242"/>
    </source>
</evidence>
<keyword evidence="7" id="KW-0067">ATP-binding</keyword>
<keyword evidence="8" id="KW-0539">Nucleus</keyword>
<dbReference type="FunFam" id="1.10.10.10:FF:000024">
    <property type="entry name" value="U5 small nuclear ribonucleoprotein helicase"/>
    <property type="match status" value="1"/>
</dbReference>
<dbReference type="InterPro" id="IPR027417">
    <property type="entry name" value="P-loop_NTPase"/>
</dbReference>
<dbReference type="Gene3D" id="1.10.150.20">
    <property type="entry name" value="5' to 3' exonuclease, C-terminal subdomain"/>
    <property type="match status" value="2"/>
</dbReference>
<dbReference type="FunFam" id="1.10.150.20:FF:000013">
    <property type="entry name" value="U5 small nuclear ribonucleoprotein kDa helicase"/>
    <property type="match status" value="1"/>
</dbReference>
<gene>
    <name evidence="13" type="ORF">ACHAXA_008352</name>
</gene>
<dbReference type="FunFam" id="3.40.50.300:FF:000254">
    <property type="entry name" value="U5 small nuclear ribonucleoprotein helicase"/>
    <property type="match status" value="1"/>
</dbReference>
<feature type="region of interest" description="Disordered" evidence="10">
    <location>
        <begin position="491"/>
        <end position="558"/>
    </location>
</feature>
<evidence type="ECO:0000256" key="7">
    <source>
        <dbReference type="ARBA" id="ARBA00022840"/>
    </source>
</evidence>
<dbReference type="InterPro" id="IPR011545">
    <property type="entry name" value="DEAD/DEAH_box_helicase_dom"/>
</dbReference>
<dbReference type="FunFam" id="2.60.40.150:FF:000133">
    <property type="entry name" value="Pre-mRNA splicing helicase, putative"/>
    <property type="match status" value="1"/>
</dbReference>
<dbReference type="FunFam" id="1.10.3380.10:FF:000001">
    <property type="entry name" value="U5 small nuclear ribonucleoprotein helicase"/>
    <property type="match status" value="1"/>
</dbReference>
<dbReference type="PANTHER" id="PTHR47961">
    <property type="entry name" value="DNA POLYMERASE THETA, PUTATIVE (AFU_ORTHOLOGUE AFUA_1G05260)-RELATED"/>
    <property type="match status" value="1"/>
</dbReference>
<dbReference type="PANTHER" id="PTHR47961:SF4">
    <property type="entry name" value="ACTIVATING SIGNAL COINTEGRATOR 1 COMPLEX SUBUNIT 3"/>
    <property type="match status" value="1"/>
</dbReference>
<keyword evidence="4" id="KW-0547">Nucleotide-binding</keyword>
<dbReference type="PIRSF" id="PIRSF039073">
    <property type="entry name" value="BRR2"/>
    <property type="match status" value="1"/>
</dbReference>
<dbReference type="InterPro" id="IPR004179">
    <property type="entry name" value="Sec63-dom"/>
</dbReference>
<dbReference type="Gene3D" id="3.40.50.300">
    <property type="entry name" value="P-loop containing nucleotide triphosphate hydrolases"/>
    <property type="match status" value="4"/>
</dbReference>
<dbReference type="FunFam" id="1.10.3380.10:FF:000002">
    <property type="entry name" value="Activating signal cointegrator 1 complex subunit 3"/>
    <property type="match status" value="1"/>
</dbReference>
<dbReference type="GO" id="GO:0005524">
    <property type="term" value="F:ATP binding"/>
    <property type="evidence" value="ECO:0007669"/>
    <property type="project" value="UniProtKB-KW"/>
</dbReference>
<dbReference type="Pfam" id="PF18149">
    <property type="entry name" value="Helicase_PWI"/>
    <property type="match status" value="1"/>
</dbReference>
<dbReference type="FunFam" id="1.10.150.20:FF:000004">
    <property type="entry name" value="U5 small nuclear ribonucleoprotein helicase"/>
    <property type="match status" value="1"/>
</dbReference>
<dbReference type="SMART" id="SM00490">
    <property type="entry name" value="HELICc"/>
    <property type="match status" value="1"/>
</dbReference>
<evidence type="ECO:0000313" key="14">
    <source>
        <dbReference type="Proteomes" id="UP001530377"/>
    </source>
</evidence>
<dbReference type="InterPro" id="IPR035892">
    <property type="entry name" value="C2_domain_sf"/>
</dbReference>
<dbReference type="InterPro" id="IPR057842">
    <property type="entry name" value="WH_MER3"/>
</dbReference>
<keyword evidence="6" id="KW-0347">Helicase</keyword>
<dbReference type="Pfam" id="PF00271">
    <property type="entry name" value="Helicase_C"/>
    <property type="match status" value="1"/>
</dbReference>
<feature type="compositionally biased region" description="Basic and acidic residues" evidence="10">
    <location>
        <begin position="90"/>
        <end position="104"/>
    </location>
</feature>
<dbReference type="Pfam" id="PF23445">
    <property type="entry name" value="WHD_SNRNP200"/>
    <property type="match status" value="2"/>
</dbReference>
<dbReference type="EC" id="3.6.4.13" evidence="2"/>
<comment type="catalytic activity">
    <reaction evidence="9">
        <text>ATP + H2O = ADP + phosphate + H(+)</text>
        <dbReference type="Rhea" id="RHEA:13065"/>
        <dbReference type="ChEBI" id="CHEBI:15377"/>
        <dbReference type="ChEBI" id="CHEBI:15378"/>
        <dbReference type="ChEBI" id="CHEBI:30616"/>
        <dbReference type="ChEBI" id="CHEBI:43474"/>
        <dbReference type="ChEBI" id="CHEBI:456216"/>
        <dbReference type="EC" id="3.6.4.13"/>
    </reaction>
</comment>
<evidence type="ECO:0000256" key="2">
    <source>
        <dbReference type="ARBA" id="ARBA00012552"/>
    </source>
</evidence>
<dbReference type="GO" id="GO:0005682">
    <property type="term" value="C:U5 snRNP"/>
    <property type="evidence" value="ECO:0007669"/>
    <property type="project" value="UniProtKB-ARBA"/>
</dbReference>
<evidence type="ECO:0000256" key="1">
    <source>
        <dbReference type="ARBA" id="ARBA00004123"/>
    </source>
</evidence>
<dbReference type="SMART" id="SM00973">
    <property type="entry name" value="Sec63"/>
    <property type="match status" value="2"/>
</dbReference>
<reference evidence="13 14" key="1">
    <citation type="submission" date="2024-10" db="EMBL/GenBank/DDBJ databases">
        <title>Updated reference genomes for cyclostephanoid diatoms.</title>
        <authorList>
            <person name="Roberts W.R."/>
            <person name="Alverson A.J."/>
        </authorList>
    </citation>
    <scope>NUCLEOTIDE SEQUENCE [LARGE SCALE GENOMIC DNA]</scope>
    <source>
        <strain evidence="13 14">AJA228-03</strain>
    </source>
</reference>
<evidence type="ECO:0000313" key="13">
    <source>
        <dbReference type="EMBL" id="KAL3816382.1"/>
    </source>
</evidence>
<feature type="compositionally biased region" description="Acidic residues" evidence="10">
    <location>
        <begin position="312"/>
        <end position="325"/>
    </location>
</feature>
<keyword evidence="5" id="KW-0378">Hydrolase</keyword>
<dbReference type="InterPro" id="IPR036388">
    <property type="entry name" value="WH-like_DNA-bd_sf"/>
</dbReference>
<protein>
    <recommendedName>
        <fullName evidence="2">RNA helicase</fullName>
        <ecNumber evidence="2">3.6.4.13</ecNumber>
    </recommendedName>
</protein>
<dbReference type="Pfam" id="PF00270">
    <property type="entry name" value="DEAD"/>
    <property type="match status" value="2"/>
</dbReference>
<evidence type="ECO:0000256" key="6">
    <source>
        <dbReference type="ARBA" id="ARBA00022806"/>
    </source>
</evidence>
<dbReference type="FunFam" id="3.40.50.300:FF:000062">
    <property type="entry name" value="U5 small nuclear ribonucleoprotein helicase"/>
    <property type="match status" value="1"/>
</dbReference>
<dbReference type="SMART" id="SM00487">
    <property type="entry name" value="DEXDc"/>
    <property type="match status" value="2"/>
</dbReference>
<dbReference type="Gene3D" id="1.10.10.10">
    <property type="entry name" value="Winged helix-like DNA-binding domain superfamily/Winged helix DNA-binding domain"/>
    <property type="match status" value="2"/>
</dbReference>
<feature type="compositionally biased region" description="Acidic residues" evidence="10">
    <location>
        <begin position="332"/>
        <end position="345"/>
    </location>
</feature>
<dbReference type="CDD" id="cd18021">
    <property type="entry name" value="DEXHc_Brr2_2"/>
    <property type="match status" value="1"/>
</dbReference>
<dbReference type="GO" id="GO:0016787">
    <property type="term" value="F:hydrolase activity"/>
    <property type="evidence" value="ECO:0007669"/>
    <property type="project" value="UniProtKB-KW"/>
</dbReference>
<dbReference type="SUPFAM" id="SSF46785">
    <property type="entry name" value="Winged helix' DNA-binding domain"/>
    <property type="match status" value="2"/>
</dbReference>